<dbReference type="PANTHER" id="PTHR11203">
    <property type="entry name" value="CLEAVAGE AND POLYADENYLATION SPECIFICITY FACTOR FAMILY MEMBER"/>
    <property type="match status" value="1"/>
</dbReference>
<dbReference type="InterPro" id="IPR011108">
    <property type="entry name" value="RMMBL"/>
</dbReference>
<feature type="domain" description="Metallo-beta-lactamase" evidence="2">
    <location>
        <begin position="2"/>
        <end position="222"/>
    </location>
</feature>
<proteinExistence type="predicted"/>
<dbReference type="InterPro" id="IPR050698">
    <property type="entry name" value="MBL"/>
</dbReference>
<sequence length="442" mass="49783">MTGANFLLEIDGKKILIDCGLTQGDKMTDEANWEPFVYNPKEIEILFITHAHVDHLGRIPKLLHDGFHGKIYSTEPTKALAGPMLEDTVGILSKNKELGLDKIYTEESIKLALSLWHGFPYKEKIKITDNVEVHLLNAGHILGSAMVEFLYNGKKIVFTGDLGNSPSMLLPDTEKVTDADYLIMESVYGDRNHESKEDRRRYLEEAIEDNYKRKGTLIIPTFSLERSQELLFELNALVENSRIPIMPIFLDSPLAIRLTDVFRQYKNYFNETAQKAMSHDKYLFDFPGLHNTLKSEESKMIGNVPNPKIVIAGSGMSTGGRIVHHEKHYLPDPNNTILLTGYQSVNTPGRLIREGLKNVRITGENVPIRAHIVKISGYSGHKDSDGLLSFVEDMQDKVKKIFVVMGEPKSSMFLVQKLKDNLGLEAFAPNLGDSVILNCEIQ</sequence>
<dbReference type="Proteomes" id="UP000034452">
    <property type="component" value="Unassembled WGS sequence"/>
</dbReference>
<dbReference type="Pfam" id="PF07521">
    <property type="entry name" value="RMMBL"/>
    <property type="match status" value="1"/>
</dbReference>
<dbReference type="InterPro" id="IPR036866">
    <property type="entry name" value="RibonucZ/Hydroxyglut_hydro"/>
</dbReference>
<dbReference type="SMART" id="SM00849">
    <property type="entry name" value="Lactamase_B"/>
    <property type="match status" value="1"/>
</dbReference>
<dbReference type="Gene3D" id="3.60.15.10">
    <property type="entry name" value="Ribonuclease Z/Hydroxyacylglutathione hydrolase-like"/>
    <property type="match status" value="1"/>
</dbReference>
<dbReference type="Gene3D" id="3.40.50.10890">
    <property type="match status" value="1"/>
</dbReference>
<dbReference type="GO" id="GO:0004521">
    <property type="term" value="F:RNA endonuclease activity"/>
    <property type="evidence" value="ECO:0007669"/>
    <property type="project" value="TreeGrafter"/>
</dbReference>
<dbReference type="CDD" id="cd16295">
    <property type="entry name" value="TTHA0252-CPSF-like_MBL-fold"/>
    <property type="match status" value="1"/>
</dbReference>
<evidence type="ECO:0000256" key="1">
    <source>
        <dbReference type="ARBA" id="ARBA00022801"/>
    </source>
</evidence>
<dbReference type="AlphaFoldDB" id="A0A0G0T146"/>
<evidence type="ECO:0000313" key="5">
    <source>
        <dbReference type="Proteomes" id="UP000034452"/>
    </source>
</evidence>
<name>A0A0G0T146_9BACT</name>
<gene>
    <name evidence="4" type="ORF">UU13_C0002G0074</name>
</gene>
<keyword evidence="1" id="KW-0378">Hydrolase</keyword>
<reference evidence="4 5" key="1">
    <citation type="journal article" date="2015" name="Nature">
        <title>rRNA introns, odd ribosomes, and small enigmatic genomes across a large radiation of phyla.</title>
        <authorList>
            <person name="Brown C.T."/>
            <person name="Hug L.A."/>
            <person name="Thomas B.C."/>
            <person name="Sharon I."/>
            <person name="Castelle C.J."/>
            <person name="Singh A."/>
            <person name="Wilkins M.J."/>
            <person name="Williams K.H."/>
            <person name="Banfield J.F."/>
        </authorList>
    </citation>
    <scope>NUCLEOTIDE SEQUENCE [LARGE SCALE GENOMIC DNA]</scope>
</reference>
<evidence type="ECO:0000259" key="2">
    <source>
        <dbReference type="SMART" id="SM00849"/>
    </source>
</evidence>
<dbReference type="Pfam" id="PF00753">
    <property type="entry name" value="Lactamase_B"/>
    <property type="match status" value="1"/>
</dbReference>
<dbReference type="GO" id="GO:0016787">
    <property type="term" value="F:hydrolase activity"/>
    <property type="evidence" value="ECO:0007669"/>
    <property type="project" value="UniProtKB-KW"/>
</dbReference>
<dbReference type="EMBL" id="LBZL01000002">
    <property type="protein sequence ID" value="KKR70729.1"/>
    <property type="molecule type" value="Genomic_DNA"/>
</dbReference>
<organism evidence="4 5">
    <name type="scientific">Candidatus Nomurabacteria bacterium GW2011_GWB1_40_7</name>
    <dbReference type="NCBI Taxonomy" id="1618744"/>
    <lineage>
        <taxon>Bacteria</taxon>
        <taxon>Candidatus Nomuraibacteriota</taxon>
    </lineage>
</organism>
<dbReference type="Pfam" id="PF10996">
    <property type="entry name" value="Beta-Casp"/>
    <property type="match status" value="1"/>
</dbReference>
<dbReference type="SMART" id="SM01027">
    <property type="entry name" value="Beta-Casp"/>
    <property type="match status" value="1"/>
</dbReference>
<evidence type="ECO:0000259" key="3">
    <source>
        <dbReference type="SMART" id="SM01027"/>
    </source>
</evidence>
<evidence type="ECO:0000313" key="4">
    <source>
        <dbReference type="EMBL" id="KKR70729.1"/>
    </source>
</evidence>
<dbReference type="PATRIC" id="fig|1618744.3.peg.145"/>
<accession>A0A0G0T146</accession>
<comment type="caution">
    <text evidence="4">The sequence shown here is derived from an EMBL/GenBank/DDBJ whole genome shotgun (WGS) entry which is preliminary data.</text>
</comment>
<dbReference type="PANTHER" id="PTHR11203:SF37">
    <property type="entry name" value="INTEGRATOR COMPLEX SUBUNIT 11"/>
    <property type="match status" value="1"/>
</dbReference>
<dbReference type="SUPFAM" id="SSF56281">
    <property type="entry name" value="Metallo-hydrolase/oxidoreductase"/>
    <property type="match status" value="1"/>
</dbReference>
<dbReference type="InterPro" id="IPR001279">
    <property type="entry name" value="Metallo-B-lactamas"/>
</dbReference>
<feature type="domain" description="Beta-Casp" evidence="3">
    <location>
        <begin position="227"/>
        <end position="352"/>
    </location>
</feature>
<dbReference type="InterPro" id="IPR022712">
    <property type="entry name" value="Beta_Casp"/>
</dbReference>
<protein>
    <submittedName>
        <fullName evidence="4">RNA-metabolising metallo-beta-lactamase</fullName>
    </submittedName>
</protein>